<evidence type="ECO:0000256" key="1">
    <source>
        <dbReference type="SAM" id="MobiDB-lite"/>
    </source>
</evidence>
<evidence type="ECO:0000313" key="3">
    <source>
        <dbReference type="Proteomes" id="UP001187346"/>
    </source>
</evidence>
<accession>A0ABU4FIN6</accession>
<dbReference type="Proteomes" id="UP001187346">
    <property type="component" value="Unassembled WGS sequence"/>
</dbReference>
<feature type="region of interest" description="Disordered" evidence="1">
    <location>
        <begin position="131"/>
        <end position="179"/>
    </location>
</feature>
<feature type="compositionally biased region" description="Basic residues" evidence="1">
    <location>
        <begin position="50"/>
        <end position="81"/>
    </location>
</feature>
<keyword evidence="3" id="KW-1185">Reference proteome</keyword>
<organism evidence="2 3">
    <name type="scientific">Streptomyces prunicolor</name>
    <dbReference type="NCBI Taxonomy" id="67348"/>
    <lineage>
        <taxon>Bacteria</taxon>
        <taxon>Bacillati</taxon>
        <taxon>Actinomycetota</taxon>
        <taxon>Actinomycetes</taxon>
        <taxon>Kitasatosporales</taxon>
        <taxon>Streptomycetaceae</taxon>
        <taxon>Streptomyces</taxon>
    </lineage>
</organism>
<evidence type="ECO:0000313" key="2">
    <source>
        <dbReference type="EMBL" id="MDV7220434.1"/>
    </source>
</evidence>
<name>A0ABU4FIN6_9ACTN</name>
<comment type="caution">
    <text evidence="2">The sequence shown here is derived from an EMBL/GenBank/DDBJ whole genome shotgun (WGS) entry which is preliminary data.</text>
</comment>
<reference evidence="2 3" key="1">
    <citation type="submission" date="2023-10" db="EMBL/GenBank/DDBJ databases">
        <title>Characterization of rhizosphere-enriched actinobacteria from wheat plants lab-grown on chernevaya soil.</title>
        <authorList>
            <person name="Tikhonova E.N."/>
            <person name="Konopkin A."/>
            <person name="Kravchenko I.K."/>
        </authorList>
    </citation>
    <scope>NUCLEOTIDE SEQUENCE [LARGE SCALE GENOMIC DNA]</scope>
    <source>
        <strain evidence="2 3">RR29</strain>
    </source>
</reference>
<feature type="region of interest" description="Disordered" evidence="1">
    <location>
        <begin position="25"/>
        <end position="115"/>
    </location>
</feature>
<proteinExistence type="predicted"/>
<sequence length="179" mass="20004">MSSPMDPRIEAAFARVLQGARERADVLGPPPWEPVWKRPRKPLTKAEKKNRLRLQRKRLQQAGHRRFFAGQSRRPRPRRNRIGSAAARRDARARSRLQRTRRCPASDAGHSMRTGADDELHRHAPAVRLTLPAAPRAHLRGAPHRPAHRAEPGCAPPGIVVSREPAGPLVRAGGRHDSP</sequence>
<protein>
    <submittedName>
        <fullName evidence="2">Uncharacterized protein</fullName>
    </submittedName>
</protein>
<dbReference type="EMBL" id="JAWMAJ010000129">
    <property type="protein sequence ID" value="MDV7220434.1"/>
    <property type="molecule type" value="Genomic_DNA"/>
</dbReference>
<feature type="compositionally biased region" description="Basic residues" evidence="1">
    <location>
        <begin position="137"/>
        <end position="147"/>
    </location>
</feature>
<gene>
    <name evidence="2" type="ORF">R5A26_31270</name>
</gene>
<dbReference type="RefSeq" id="WP_317774028.1">
    <property type="nucleotide sequence ID" value="NZ_JAWMAJ010000129.1"/>
</dbReference>